<evidence type="ECO:0000313" key="2">
    <source>
        <dbReference type="Proteomes" id="UP001139028"/>
    </source>
</evidence>
<dbReference type="InterPro" id="IPR014710">
    <property type="entry name" value="RmlC-like_jellyroll"/>
</dbReference>
<name>A0A9X2EQA7_9GAMM</name>
<comment type="caution">
    <text evidence="1">The sequence shown here is derived from an EMBL/GenBank/DDBJ whole genome shotgun (WGS) entry which is preliminary data.</text>
</comment>
<accession>A0A9X2EQA7</accession>
<reference evidence="1" key="1">
    <citation type="journal article" date="2022" name="Arch. Microbiol.">
        <title>Microbulbifer okhotskensis sp. nov., isolated from a deep bottom sediment of the Okhotsk Sea.</title>
        <authorList>
            <person name="Romanenko L."/>
            <person name="Kurilenko V."/>
            <person name="Otstavnykh N."/>
            <person name="Velansky P."/>
            <person name="Isaeva M."/>
            <person name="Mikhailov V."/>
        </authorList>
    </citation>
    <scope>NUCLEOTIDE SEQUENCE</scope>
    <source>
        <strain evidence="1">OS29</strain>
    </source>
</reference>
<sequence length="119" mass="13237">MKYIELYSVNGISTFRQGSIETALEQKLGNYSAPYPVKQLFFREFAKGQCFDWHCAPQAQFIIYLEGSLKITIRSGEQHTFGPGDILLAKDLQGEGHISETLSSGRAAIVVVNDSPDHN</sequence>
<proteinExistence type="predicted"/>
<evidence type="ECO:0008006" key="3">
    <source>
        <dbReference type="Google" id="ProtNLM"/>
    </source>
</evidence>
<protein>
    <recommendedName>
        <fullName evidence="3">Cupin domain-containing protein</fullName>
    </recommendedName>
</protein>
<dbReference type="Gene3D" id="2.60.120.10">
    <property type="entry name" value="Jelly Rolls"/>
    <property type="match status" value="1"/>
</dbReference>
<dbReference type="Proteomes" id="UP001139028">
    <property type="component" value="Unassembled WGS sequence"/>
</dbReference>
<dbReference type="InterPro" id="IPR011051">
    <property type="entry name" value="RmlC_Cupin_sf"/>
</dbReference>
<organism evidence="1 2">
    <name type="scientific">Microbulbifer okhotskensis</name>
    <dbReference type="NCBI Taxonomy" id="2926617"/>
    <lineage>
        <taxon>Bacteria</taxon>
        <taxon>Pseudomonadati</taxon>
        <taxon>Pseudomonadota</taxon>
        <taxon>Gammaproteobacteria</taxon>
        <taxon>Cellvibrionales</taxon>
        <taxon>Microbulbiferaceae</taxon>
        <taxon>Microbulbifer</taxon>
    </lineage>
</organism>
<gene>
    <name evidence="1" type="ORF">MO867_16030</name>
</gene>
<keyword evidence="2" id="KW-1185">Reference proteome</keyword>
<evidence type="ECO:0000313" key="1">
    <source>
        <dbReference type="EMBL" id="MCO1335844.1"/>
    </source>
</evidence>
<dbReference type="EMBL" id="JALBWM010000086">
    <property type="protein sequence ID" value="MCO1335844.1"/>
    <property type="molecule type" value="Genomic_DNA"/>
</dbReference>
<dbReference type="SUPFAM" id="SSF51182">
    <property type="entry name" value="RmlC-like cupins"/>
    <property type="match status" value="1"/>
</dbReference>
<dbReference type="RefSeq" id="WP_252470937.1">
    <property type="nucleotide sequence ID" value="NZ_JALBWM010000086.1"/>
</dbReference>
<dbReference type="AlphaFoldDB" id="A0A9X2EQA7"/>